<dbReference type="GO" id="GO:0003723">
    <property type="term" value="F:RNA binding"/>
    <property type="evidence" value="ECO:0007669"/>
    <property type="project" value="UniProtKB-UniRule"/>
</dbReference>
<protein>
    <recommendedName>
        <fullName evidence="3">16S rRNA (cytosine(967)-C(5))-methyltransferase</fullName>
        <ecNumber evidence="3">2.1.1.176</ecNumber>
    </recommendedName>
    <alternativeName>
        <fullName evidence="10">16S rRNA m5C967 methyltransferase</fullName>
    </alternativeName>
    <alternativeName>
        <fullName evidence="11">rRNA (cytosine-C(5)-)-methyltransferase RsmB</fullName>
    </alternativeName>
</protein>
<dbReference type="NCBIfam" id="NF011494">
    <property type="entry name" value="PRK14902.1"/>
    <property type="match status" value="1"/>
</dbReference>
<dbReference type="InterPro" id="IPR029063">
    <property type="entry name" value="SAM-dependent_MTases_sf"/>
</dbReference>
<keyword evidence="16" id="KW-1185">Reference proteome</keyword>
<comment type="similarity">
    <text evidence="13">Belongs to the class I-like SAM-binding methyltransferase superfamily. RsmB/NOP family.</text>
</comment>
<gene>
    <name evidence="15" type="ORF">EV211_11264</name>
</gene>
<evidence type="ECO:0000256" key="4">
    <source>
        <dbReference type="ARBA" id="ARBA00022490"/>
    </source>
</evidence>
<evidence type="ECO:0000256" key="11">
    <source>
        <dbReference type="ARBA" id="ARBA00031088"/>
    </source>
</evidence>
<dbReference type="InterPro" id="IPR049560">
    <property type="entry name" value="MeTrfase_RsmB-F_NOP2_cat"/>
</dbReference>
<dbReference type="InterPro" id="IPR006027">
    <property type="entry name" value="NusB_RsmB_TIM44"/>
</dbReference>
<evidence type="ECO:0000259" key="14">
    <source>
        <dbReference type="PROSITE" id="PS51686"/>
    </source>
</evidence>
<dbReference type="GO" id="GO:0005737">
    <property type="term" value="C:cytoplasm"/>
    <property type="evidence" value="ECO:0007669"/>
    <property type="project" value="UniProtKB-SubCell"/>
</dbReference>
<feature type="binding site" evidence="13">
    <location>
        <position position="308"/>
    </location>
    <ligand>
        <name>S-adenosyl-L-methionine</name>
        <dbReference type="ChEBI" id="CHEBI:59789"/>
    </ligand>
</feature>
<evidence type="ECO:0000256" key="5">
    <source>
        <dbReference type="ARBA" id="ARBA00022552"/>
    </source>
</evidence>
<dbReference type="Pfam" id="PF22458">
    <property type="entry name" value="RsmF-B_ferredox"/>
    <property type="match status" value="1"/>
</dbReference>
<dbReference type="InterPro" id="IPR054728">
    <property type="entry name" value="RsmB-like_ferredoxin"/>
</dbReference>
<dbReference type="Gene3D" id="1.10.940.10">
    <property type="entry name" value="NusB-like"/>
    <property type="match status" value="1"/>
</dbReference>
<evidence type="ECO:0000256" key="1">
    <source>
        <dbReference type="ARBA" id="ARBA00002724"/>
    </source>
</evidence>
<sequence length="427" mass="48408">MDINRKTAYKVLLRMEQTEAYSNIELNAQLKQEQPDSPGFVRELVYGVTERRLYLDFFLAQLVSRGLKKLKAQPLTILRMGLYQIMFMDSVPDYAAVDESVQLARRYCFGQAGLVNGVLRNYQRNKDTLKKPKSVKNVVKRLSYEYSFAPCITKMWLDQYGLDRTREIMEASNETPPVMIRVNPLKTDADTLIARLEENEIQAVRSEDTERILICKGKNILDTMEYHQGLFSVQDEASVLAIEAFKPQPEDLIIDVCAAPGGKAMACAEIMNNTGKIIAFDLYDKKIKHMQEEAYRLGVTNIEASVHDATKLKKELVGQADRVICDVPCSGLGVVRRKPEIKYKKLTNDGKDLAKLQLSILETAAKYVKEGGQLMYSTCTINANENTGVISAFLGKHSNFNLGRNRQLLPNSDGTDGFYYCKMKKRY</sequence>
<reference evidence="15 16" key="1">
    <citation type="submission" date="2019-03" db="EMBL/GenBank/DDBJ databases">
        <title>Genomic Encyclopedia of Type Strains, Phase IV (KMG-IV): sequencing the most valuable type-strain genomes for metagenomic binning, comparative biology and taxonomic classification.</title>
        <authorList>
            <person name="Goeker M."/>
        </authorList>
    </citation>
    <scope>NUCLEOTIDE SEQUENCE [LARGE SCALE GENOMIC DNA]</scope>
    <source>
        <strain evidence="15 16">DSM 28287</strain>
    </source>
</reference>
<keyword evidence="9 13" id="KW-0694">RNA-binding</keyword>
<evidence type="ECO:0000256" key="6">
    <source>
        <dbReference type="ARBA" id="ARBA00022603"/>
    </source>
</evidence>
<dbReference type="Pfam" id="PF01189">
    <property type="entry name" value="Methyltr_RsmB-F"/>
    <property type="match status" value="1"/>
</dbReference>
<evidence type="ECO:0000313" key="15">
    <source>
        <dbReference type="EMBL" id="TDP57499.1"/>
    </source>
</evidence>
<keyword evidence="4" id="KW-0963">Cytoplasm</keyword>
<dbReference type="SUPFAM" id="SSF48013">
    <property type="entry name" value="NusB-like"/>
    <property type="match status" value="1"/>
</dbReference>
<name>A0A4R6Q8L3_9FIRM</name>
<dbReference type="PANTHER" id="PTHR22807:SF53">
    <property type="entry name" value="RIBOSOMAL RNA SMALL SUBUNIT METHYLTRANSFERASE B-RELATED"/>
    <property type="match status" value="1"/>
</dbReference>
<dbReference type="RefSeq" id="WP_133528239.1">
    <property type="nucleotide sequence ID" value="NZ_SNXO01000012.1"/>
</dbReference>
<dbReference type="SUPFAM" id="SSF53335">
    <property type="entry name" value="S-adenosyl-L-methionine-dependent methyltransferases"/>
    <property type="match status" value="1"/>
</dbReference>
<feature type="binding site" evidence="13">
    <location>
        <position position="326"/>
    </location>
    <ligand>
        <name>S-adenosyl-L-methionine</name>
        <dbReference type="ChEBI" id="CHEBI:59789"/>
    </ligand>
</feature>
<dbReference type="PANTHER" id="PTHR22807">
    <property type="entry name" value="NOP2 YEAST -RELATED NOL1/NOP2/FMU SUN DOMAIN-CONTAINING"/>
    <property type="match status" value="1"/>
</dbReference>
<keyword evidence="6 13" id="KW-0489">Methyltransferase</keyword>
<dbReference type="InterPro" id="IPR023267">
    <property type="entry name" value="RCMT"/>
</dbReference>
<comment type="subcellular location">
    <subcellularLocation>
        <location evidence="2">Cytoplasm</location>
    </subcellularLocation>
</comment>
<keyword evidence="5" id="KW-0698">rRNA processing</keyword>
<dbReference type="InterPro" id="IPR004573">
    <property type="entry name" value="rRNA_ssu_MeTfrase_B"/>
</dbReference>
<dbReference type="PRINTS" id="PR02008">
    <property type="entry name" value="RCMTFAMILY"/>
</dbReference>
<keyword evidence="8 13" id="KW-0949">S-adenosyl-L-methionine</keyword>
<dbReference type="GO" id="GO:0006355">
    <property type="term" value="P:regulation of DNA-templated transcription"/>
    <property type="evidence" value="ECO:0007669"/>
    <property type="project" value="InterPro"/>
</dbReference>
<evidence type="ECO:0000256" key="8">
    <source>
        <dbReference type="ARBA" id="ARBA00022691"/>
    </source>
</evidence>
<dbReference type="OrthoDB" id="9810297at2"/>
<feature type="domain" description="SAM-dependent MTase RsmB/NOP-type" evidence="14">
    <location>
        <begin position="168"/>
        <end position="427"/>
    </location>
</feature>
<organism evidence="15 16">
    <name type="scientific">Aminicella lysinilytica</name>
    <dbReference type="NCBI Taxonomy" id="433323"/>
    <lineage>
        <taxon>Bacteria</taxon>
        <taxon>Bacillati</taxon>
        <taxon>Bacillota</taxon>
        <taxon>Clostridia</taxon>
        <taxon>Peptostreptococcales</taxon>
        <taxon>Anaerovoracaceae</taxon>
        <taxon>Aminicella</taxon>
    </lineage>
</organism>
<proteinExistence type="inferred from homology"/>
<comment type="function">
    <text evidence="1">Specifically methylates the cytosine at position 967 (m5C967) of 16S rRNA.</text>
</comment>
<comment type="caution">
    <text evidence="15">The sequence shown here is derived from an EMBL/GenBank/DDBJ whole genome shotgun (WGS) entry which is preliminary data.</text>
</comment>
<dbReference type="FunFam" id="3.40.50.150:FF:000022">
    <property type="entry name" value="Ribosomal RNA small subunit methyltransferase B"/>
    <property type="match status" value="1"/>
</dbReference>
<dbReference type="EMBL" id="SNXO01000012">
    <property type="protein sequence ID" value="TDP57499.1"/>
    <property type="molecule type" value="Genomic_DNA"/>
</dbReference>
<dbReference type="Gene3D" id="3.40.50.150">
    <property type="entry name" value="Vaccinia Virus protein VP39"/>
    <property type="match status" value="1"/>
</dbReference>
<comment type="catalytic activity">
    <reaction evidence="12">
        <text>cytidine(967) in 16S rRNA + S-adenosyl-L-methionine = 5-methylcytidine(967) in 16S rRNA + S-adenosyl-L-homocysteine + H(+)</text>
        <dbReference type="Rhea" id="RHEA:42748"/>
        <dbReference type="Rhea" id="RHEA-COMP:10219"/>
        <dbReference type="Rhea" id="RHEA-COMP:10220"/>
        <dbReference type="ChEBI" id="CHEBI:15378"/>
        <dbReference type="ChEBI" id="CHEBI:57856"/>
        <dbReference type="ChEBI" id="CHEBI:59789"/>
        <dbReference type="ChEBI" id="CHEBI:74483"/>
        <dbReference type="ChEBI" id="CHEBI:82748"/>
        <dbReference type="EC" id="2.1.1.176"/>
    </reaction>
</comment>
<feature type="binding site" evidence="13">
    <location>
        <position position="281"/>
    </location>
    <ligand>
        <name>S-adenosyl-L-methionine</name>
        <dbReference type="ChEBI" id="CHEBI:59789"/>
    </ligand>
</feature>
<keyword evidence="7 13" id="KW-0808">Transferase</keyword>
<evidence type="ECO:0000256" key="9">
    <source>
        <dbReference type="ARBA" id="ARBA00022884"/>
    </source>
</evidence>
<dbReference type="InterPro" id="IPR035926">
    <property type="entry name" value="NusB-like_sf"/>
</dbReference>
<evidence type="ECO:0000256" key="3">
    <source>
        <dbReference type="ARBA" id="ARBA00012140"/>
    </source>
</evidence>
<evidence type="ECO:0000256" key="12">
    <source>
        <dbReference type="ARBA" id="ARBA00047283"/>
    </source>
</evidence>
<evidence type="ECO:0000313" key="16">
    <source>
        <dbReference type="Proteomes" id="UP000295500"/>
    </source>
</evidence>
<dbReference type="NCBIfam" id="TIGR00563">
    <property type="entry name" value="rsmB"/>
    <property type="match status" value="1"/>
</dbReference>
<evidence type="ECO:0000256" key="2">
    <source>
        <dbReference type="ARBA" id="ARBA00004496"/>
    </source>
</evidence>
<dbReference type="GO" id="GO:0008649">
    <property type="term" value="F:rRNA methyltransferase activity"/>
    <property type="evidence" value="ECO:0007669"/>
    <property type="project" value="InterPro"/>
</dbReference>
<evidence type="ECO:0000256" key="13">
    <source>
        <dbReference type="PROSITE-ProRule" id="PRU01023"/>
    </source>
</evidence>
<feature type="binding site" evidence="13">
    <location>
        <begin position="257"/>
        <end position="263"/>
    </location>
    <ligand>
        <name>S-adenosyl-L-methionine</name>
        <dbReference type="ChEBI" id="CHEBI:59789"/>
    </ligand>
</feature>
<evidence type="ECO:0000256" key="10">
    <source>
        <dbReference type="ARBA" id="ARBA00030399"/>
    </source>
</evidence>
<dbReference type="Gene3D" id="3.30.70.1170">
    <property type="entry name" value="Sun protein, domain 3"/>
    <property type="match status" value="1"/>
</dbReference>
<dbReference type="PROSITE" id="PS51686">
    <property type="entry name" value="SAM_MT_RSMB_NOP"/>
    <property type="match status" value="1"/>
</dbReference>
<dbReference type="Proteomes" id="UP000295500">
    <property type="component" value="Unassembled WGS sequence"/>
</dbReference>
<dbReference type="EC" id="2.1.1.176" evidence="3"/>
<feature type="active site" description="Nucleophile" evidence="13">
    <location>
        <position position="379"/>
    </location>
</feature>
<dbReference type="InterPro" id="IPR001678">
    <property type="entry name" value="MeTrfase_RsmB-F_NOP2_dom"/>
</dbReference>
<evidence type="ECO:0000256" key="7">
    <source>
        <dbReference type="ARBA" id="ARBA00022679"/>
    </source>
</evidence>
<dbReference type="Pfam" id="PF01029">
    <property type="entry name" value="NusB"/>
    <property type="match status" value="1"/>
</dbReference>
<accession>A0A4R6Q8L3</accession>
<dbReference type="AlphaFoldDB" id="A0A4R6Q8L3"/>
<dbReference type="CDD" id="cd02440">
    <property type="entry name" value="AdoMet_MTases"/>
    <property type="match status" value="1"/>
</dbReference>